<gene>
    <name evidence="2" type="ORF">H6P81_011366</name>
</gene>
<accession>A0AAV7ESE8</accession>
<sequence>MVEHELDMISCLKSDCFSACIDLCKPLTKAKEITLLEGKCTYKAFVALKEKKEKESSRRRKKGKTAIDEEDDTESIEKESKKILLRQPETRMVPDLQWRKVQCPRCALKWKTKNCLSMPGDLAQKQGDDLNHGPGNQSEVKKALTASDPGSLSPSYQCKEVLRPTNTGEESGLKLIWFKHSQWKTMSTSLLLTDSQTENTFVVEETGELGDAPQ</sequence>
<dbReference type="Proteomes" id="UP000825729">
    <property type="component" value="Unassembled WGS sequence"/>
</dbReference>
<name>A0AAV7ESE8_ARIFI</name>
<organism evidence="2 3">
    <name type="scientific">Aristolochia fimbriata</name>
    <name type="common">White veined hardy Dutchman's pipe vine</name>
    <dbReference type="NCBI Taxonomy" id="158543"/>
    <lineage>
        <taxon>Eukaryota</taxon>
        <taxon>Viridiplantae</taxon>
        <taxon>Streptophyta</taxon>
        <taxon>Embryophyta</taxon>
        <taxon>Tracheophyta</taxon>
        <taxon>Spermatophyta</taxon>
        <taxon>Magnoliopsida</taxon>
        <taxon>Magnoliidae</taxon>
        <taxon>Piperales</taxon>
        <taxon>Aristolochiaceae</taxon>
        <taxon>Aristolochia</taxon>
    </lineage>
</organism>
<keyword evidence="3" id="KW-1185">Reference proteome</keyword>
<reference evidence="2 3" key="1">
    <citation type="submission" date="2021-07" db="EMBL/GenBank/DDBJ databases">
        <title>The Aristolochia fimbriata genome: insights into angiosperm evolution, floral development and chemical biosynthesis.</title>
        <authorList>
            <person name="Jiao Y."/>
        </authorList>
    </citation>
    <scope>NUCLEOTIDE SEQUENCE [LARGE SCALE GENOMIC DNA]</scope>
    <source>
        <strain evidence="2">IBCAS-2021</strain>
        <tissue evidence="2">Leaf</tissue>
    </source>
</reference>
<feature type="region of interest" description="Disordered" evidence="1">
    <location>
        <begin position="126"/>
        <end position="155"/>
    </location>
</feature>
<dbReference type="AlphaFoldDB" id="A0AAV7ESE8"/>
<dbReference type="EMBL" id="JAINDJ010000004">
    <property type="protein sequence ID" value="KAG9451401.1"/>
    <property type="molecule type" value="Genomic_DNA"/>
</dbReference>
<evidence type="ECO:0000256" key="1">
    <source>
        <dbReference type="SAM" id="MobiDB-lite"/>
    </source>
</evidence>
<proteinExistence type="predicted"/>
<evidence type="ECO:0000313" key="2">
    <source>
        <dbReference type="EMBL" id="KAG9451401.1"/>
    </source>
</evidence>
<protein>
    <recommendedName>
        <fullName evidence="4">Recombination activating protein 1</fullName>
    </recommendedName>
</protein>
<evidence type="ECO:0008006" key="4">
    <source>
        <dbReference type="Google" id="ProtNLM"/>
    </source>
</evidence>
<feature type="region of interest" description="Disordered" evidence="1">
    <location>
        <begin position="53"/>
        <end position="83"/>
    </location>
</feature>
<comment type="caution">
    <text evidence="2">The sequence shown here is derived from an EMBL/GenBank/DDBJ whole genome shotgun (WGS) entry which is preliminary data.</text>
</comment>
<evidence type="ECO:0000313" key="3">
    <source>
        <dbReference type="Proteomes" id="UP000825729"/>
    </source>
</evidence>